<dbReference type="CDD" id="cd04301">
    <property type="entry name" value="NAT_SF"/>
    <property type="match status" value="1"/>
</dbReference>
<proteinExistence type="predicted"/>
<evidence type="ECO:0000313" key="3">
    <source>
        <dbReference type="Proteomes" id="UP000886800"/>
    </source>
</evidence>
<organism evidence="2 3">
    <name type="scientific">Candidatus Anaerotruncus excrementipullorum</name>
    <dbReference type="NCBI Taxonomy" id="2838465"/>
    <lineage>
        <taxon>Bacteria</taxon>
        <taxon>Bacillati</taxon>
        <taxon>Bacillota</taxon>
        <taxon>Clostridia</taxon>
        <taxon>Eubacteriales</taxon>
        <taxon>Oscillospiraceae</taxon>
        <taxon>Anaerotruncus</taxon>
    </lineage>
</organism>
<dbReference type="InterPro" id="IPR000182">
    <property type="entry name" value="GNAT_dom"/>
</dbReference>
<dbReference type="Proteomes" id="UP000886800">
    <property type="component" value="Unassembled WGS sequence"/>
</dbReference>
<dbReference type="SUPFAM" id="SSF55729">
    <property type="entry name" value="Acyl-CoA N-acyltransferases (Nat)"/>
    <property type="match status" value="1"/>
</dbReference>
<feature type="domain" description="N-acetyltransferase" evidence="1">
    <location>
        <begin position="2"/>
        <end position="169"/>
    </location>
</feature>
<sequence length="185" mass="20782">MLHYEKTTLQDLPEMADIFRKFLNDGEGVEDYLRSGMQTPGYVGVKCMDDDKLVAVLTAKPGVEFTYPKPEISEKIAQLWPDKRIYTGEMVTVLPAYRGRGIAKTMTLKWAEAMRQAGGEYLMLELWDKKNGDEPASGMLKYIGTVEATWNFPDFYKDLHKYGMSCPDCAPGPCTCGATVVMVKL</sequence>
<dbReference type="PROSITE" id="PS51186">
    <property type="entry name" value="GNAT"/>
    <property type="match status" value="1"/>
</dbReference>
<dbReference type="Pfam" id="PF00583">
    <property type="entry name" value="Acetyltransf_1"/>
    <property type="match status" value="1"/>
</dbReference>
<dbReference type="InterPro" id="IPR016181">
    <property type="entry name" value="Acyl_CoA_acyltransferase"/>
</dbReference>
<reference evidence="2" key="1">
    <citation type="journal article" date="2021" name="PeerJ">
        <title>Extensive microbial diversity within the chicken gut microbiome revealed by metagenomics and culture.</title>
        <authorList>
            <person name="Gilroy R."/>
            <person name="Ravi A."/>
            <person name="Getino M."/>
            <person name="Pursley I."/>
            <person name="Horton D.L."/>
            <person name="Alikhan N.F."/>
            <person name="Baker D."/>
            <person name="Gharbi K."/>
            <person name="Hall N."/>
            <person name="Watson M."/>
            <person name="Adriaenssens E.M."/>
            <person name="Foster-Nyarko E."/>
            <person name="Jarju S."/>
            <person name="Secka A."/>
            <person name="Antonio M."/>
            <person name="Oren A."/>
            <person name="Chaudhuri R.R."/>
            <person name="La Ragione R."/>
            <person name="Hildebrand F."/>
            <person name="Pallen M.J."/>
        </authorList>
    </citation>
    <scope>NUCLEOTIDE SEQUENCE</scope>
    <source>
        <strain evidence="2">CHK188-5543</strain>
    </source>
</reference>
<protein>
    <submittedName>
        <fullName evidence="2">GNAT family N-acetyltransferase</fullName>
    </submittedName>
</protein>
<dbReference type="EMBL" id="DXES01000057">
    <property type="protein sequence ID" value="HIX65152.1"/>
    <property type="molecule type" value="Genomic_DNA"/>
</dbReference>
<dbReference type="Gene3D" id="3.40.630.30">
    <property type="match status" value="1"/>
</dbReference>
<accession>A0A9D1WQP2</accession>
<reference evidence="2" key="2">
    <citation type="submission" date="2021-04" db="EMBL/GenBank/DDBJ databases">
        <authorList>
            <person name="Gilroy R."/>
        </authorList>
    </citation>
    <scope>NUCLEOTIDE SEQUENCE</scope>
    <source>
        <strain evidence="2">CHK188-5543</strain>
    </source>
</reference>
<gene>
    <name evidence="2" type="ORF">H9736_02780</name>
</gene>
<comment type="caution">
    <text evidence="2">The sequence shown here is derived from an EMBL/GenBank/DDBJ whole genome shotgun (WGS) entry which is preliminary data.</text>
</comment>
<evidence type="ECO:0000313" key="2">
    <source>
        <dbReference type="EMBL" id="HIX65152.1"/>
    </source>
</evidence>
<evidence type="ECO:0000259" key="1">
    <source>
        <dbReference type="PROSITE" id="PS51186"/>
    </source>
</evidence>
<name>A0A9D1WQP2_9FIRM</name>
<dbReference type="AlphaFoldDB" id="A0A9D1WQP2"/>
<dbReference type="GO" id="GO:0016747">
    <property type="term" value="F:acyltransferase activity, transferring groups other than amino-acyl groups"/>
    <property type="evidence" value="ECO:0007669"/>
    <property type="project" value="InterPro"/>
</dbReference>